<evidence type="ECO:0000313" key="3">
    <source>
        <dbReference type="EMBL" id="CZR64084.1"/>
    </source>
</evidence>
<protein>
    <recommendedName>
        <fullName evidence="5">BZIP domain-containing protein</fullName>
    </recommendedName>
</protein>
<dbReference type="AlphaFoldDB" id="A0A1L7XGD7"/>
<proteinExistence type="predicted"/>
<dbReference type="STRING" id="576137.A0A1L7XGD7"/>
<accession>A0A1L7XGD7</accession>
<feature type="region of interest" description="Disordered" evidence="1">
    <location>
        <begin position="657"/>
        <end position="716"/>
    </location>
</feature>
<name>A0A1L7XGD7_9HELO</name>
<organism evidence="3 4">
    <name type="scientific">Phialocephala subalpina</name>
    <dbReference type="NCBI Taxonomy" id="576137"/>
    <lineage>
        <taxon>Eukaryota</taxon>
        <taxon>Fungi</taxon>
        <taxon>Dikarya</taxon>
        <taxon>Ascomycota</taxon>
        <taxon>Pezizomycotina</taxon>
        <taxon>Leotiomycetes</taxon>
        <taxon>Helotiales</taxon>
        <taxon>Mollisiaceae</taxon>
        <taxon>Phialocephala</taxon>
        <taxon>Phialocephala fortinii species complex</taxon>
    </lineage>
</organism>
<feature type="compositionally biased region" description="Basic and acidic residues" evidence="1">
    <location>
        <begin position="57"/>
        <end position="75"/>
    </location>
</feature>
<feature type="compositionally biased region" description="Polar residues" evidence="1">
    <location>
        <begin position="515"/>
        <end position="528"/>
    </location>
</feature>
<feature type="compositionally biased region" description="Gly residues" evidence="1">
    <location>
        <begin position="678"/>
        <end position="698"/>
    </location>
</feature>
<sequence>MVSNHLPSFLLALYKCIYLMAQVDSIKPMGAANTIPHPSQQPSTGQVLQSAENATESFEKARQETSNQQEKRVAEPDLMDDDVQLVLSVPRRRKKKRKRFGYRQFETPYSFYHRFTFSPSLLGQCQETQPFPKEMPKVESKGVESSTRRKSTSVVQRLESCHIGDKDTGLRRGSLPAVPMTAPFQQASWSPDPAYCTNQPPQYSSFPAQVPWWDEPTTPLPHLSVSASSWTPWQPHDSIPKKRKYECGWQDGNPARKHYRSSTQISPRTTPVSMPSQTRFNCQQPSGAMSNTYERQMSDHSTSMAWPSFDWEPYRVVNPNPQYVSPYTQATVLVDIGDSNQNSVSHQQSFQDWPQGANLFQQDFDSNQGNHNMVSPSKNTSRLPMVTGGFPGQQSSQISAVQPTFMGSPPQQPPTPTSPANRIPPVPPPNSVDRQAATFAINGPPTLAPIVTSRPIVRNPETSDILRKPSLYAIPAWPPAPSPPIHTSSSASPGVPPSTVNPNPINQDSGRRTTLHNSGTSPTTQQLPGTVPQRRPASTTNISLNANGPPSTSPSNPPTPRDQSPTPRNEDFQIPRARAGRKHSPNLIVDIAETCQSVFPFTLIAERHSVPLQKVFDTFSAIIQLPLLRNADDRRRHGSLGKRRTKEFREAKKAMERAQEEERKVEMRKKRDSMLQGGERGQGSGGGNGGGRGGGSVTGKGLLKAAIWNNAGKSRG</sequence>
<feature type="chain" id="PRO_5012114845" description="BZIP domain-containing protein" evidence="2">
    <location>
        <begin position="26"/>
        <end position="716"/>
    </location>
</feature>
<reference evidence="3 4" key="1">
    <citation type="submission" date="2016-03" db="EMBL/GenBank/DDBJ databases">
        <authorList>
            <person name="Ploux O."/>
        </authorList>
    </citation>
    <scope>NUCLEOTIDE SEQUENCE [LARGE SCALE GENOMIC DNA]</scope>
    <source>
        <strain evidence="3 4">UAMH 11012</strain>
    </source>
</reference>
<evidence type="ECO:0000313" key="4">
    <source>
        <dbReference type="Proteomes" id="UP000184330"/>
    </source>
</evidence>
<evidence type="ECO:0000256" key="2">
    <source>
        <dbReference type="SAM" id="SignalP"/>
    </source>
</evidence>
<dbReference type="OrthoDB" id="3515338at2759"/>
<feature type="compositionally biased region" description="Polar residues" evidence="1">
    <location>
        <begin position="261"/>
        <end position="277"/>
    </location>
</feature>
<feature type="region of interest" description="Disordered" evidence="1">
    <location>
        <begin position="135"/>
        <end position="156"/>
    </location>
</feature>
<feature type="region of interest" description="Disordered" evidence="1">
    <location>
        <begin position="251"/>
        <end position="277"/>
    </location>
</feature>
<dbReference type="EMBL" id="FJOG01000025">
    <property type="protein sequence ID" value="CZR64084.1"/>
    <property type="molecule type" value="Genomic_DNA"/>
</dbReference>
<feature type="compositionally biased region" description="Pro residues" evidence="1">
    <location>
        <begin position="551"/>
        <end position="560"/>
    </location>
</feature>
<dbReference type="Proteomes" id="UP000184330">
    <property type="component" value="Unassembled WGS sequence"/>
</dbReference>
<evidence type="ECO:0008006" key="5">
    <source>
        <dbReference type="Google" id="ProtNLM"/>
    </source>
</evidence>
<gene>
    <name evidence="3" type="ORF">PAC_13981</name>
</gene>
<feature type="compositionally biased region" description="Polar residues" evidence="1">
    <location>
        <begin position="536"/>
        <end position="548"/>
    </location>
</feature>
<evidence type="ECO:0000256" key="1">
    <source>
        <dbReference type="SAM" id="MobiDB-lite"/>
    </source>
</evidence>
<feature type="compositionally biased region" description="Polar residues" evidence="1">
    <location>
        <begin position="36"/>
        <end position="56"/>
    </location>
</feature>
<feature type="signal peptide" evidence="2">
    <location>
        <begin position="1"/>
        <end position="25"/>
    </location>
</feature>
<feature type="region of interest" description="Disordered" evidence="1">
    <location>
        <begin position="402"/>
        <end position="434"/>
    </location>
</feature>
<feature type="region of interest" description="Disordered" evidence="1">
    <location>
        <begin position="32"/>
        <end position="76"/>
    </location>
</feature>
<feature type="compositionally biased region" description="Pro residues" evidence="1">
    <location>
        <begin position="410"/>
        <end position="430"/>
    </location>
</feature>
<keyword evidence="4" id="KW-1185">Reference proteome</keyword>
<feature type="region of interest" description="Disordered" evidence="1">
    <location>
        <begin position="483"/>
        <end position="581"/>
    </location>
</feature>
<feature type="compositionally biased region" description="Polar residues" evidence="1">
    <location>
        <begin position="498"/>
        <end position="508"/>
    </location>
</feature>
<keyword evidence="2" id="KW-0732">Signal</keyword>